<keyword evidence="7" id="KW-0460">Magnesium</keyword>
<evidence type="ECO:0000313" key="14">
    <source>
        <dbReference type="Proteomes" id="UP000315103"/>
    </source>
</evidence>
<dbReference type="Gene3D" id="3.30.460.10">
    <property type="entry name" value="Beta Polymerase, domain 2"/>
    <property type="match status" value="1"/>
</dbReference>
<evidence type="ECO:0000256" key="1">
    <source>
        <dbReference type="ARBA" id="ARBA00001946"/>
    </source>
</evidence>
<dbReference type="AlphaFoldDB" id="A0A558AZ58"/>
<evidence type="ECO:0000256" key="4">
    <source>
        <dbReference type="ARBA" id="ARBA00022695"/>
    </source>
</evidence>
<dbReference type="Gene3D" id="1.10.246.80">
    <property type="match status" value="1"/>
</dbReference>
<evidence type="ECO:0000256" key="6">
    <source>
        <dbReference type="ARBA" id="ARBA00022741"/>
    </source>
</evidence>
<dbReference type="InterPro" id="IPR043519">
    <property type="entry name" value="NT_sf"/>
</dbReference>
<evidence type="ECO:0000256" key="5">
    <source>
        <dbReference type="ARBA" id="ARBA00022723"/>
    </source>
</evidence>
<dbReference type="PANTHER" id="PTHR46173:SF1">
    <property type="entry name" value="CCA TRNA NUCLEOTIDYLTRANSFERASE 1, MITOCHONDRIAL"/>
    <property type="match status" value="1"/>
</dbReference>
<evidence type="ECO:0000259" key="10">
    <source>
        <dbReference type="Pfam" id="PF01743"/>
    </source>
</evidence>
<dbReference type="PANTHER" id="PTHR46173">
    <property type="entry name" value="CCA TRNA NUCLEOTIDYLTRANSFERASE 1, MITOCHONDRIAL"/>
    <property type="match status" value="1"/>
</dbReference>
<dbReference type="GO" id="GO:0008033">
    <property type="term" value="P:tRNA processing"/>
    <property type="evidence" value="ECO:0007669"/>
    <property type="project" value="UniProtKB-KW"/>
</dbReference>
<evidence type="ECO:0000256" key="9">
    <source>
        <dbReference type="RuleBase" id="RU003953"/>
    </source>
</evidence>
<dbReference type="SUPFAM" id="SSF81301">
    <property type="entry name" value="Nucleotidyltransferase"/>
    <property type="match status" value="1"/>
</dbReference>
<dbReference type="Proteomes" id="UP000315103">
    <property type="component" value="Unassembled WGS sequence"/>
</dbReference>
<dbReference type="EC" id="2.7.7.72" evidence="13"/>
<sequence length="403" mass="45848">MHELFTTGNIILKTLESHGYKGYFVGGCVRDHHMGRTINDVDITTDALPEDIERIFEHTIDVGKEHGTIIVLVEDTPFEVTTFRTESEYSDFRRPDQVIFTRDLYSDLERRDFTMNAMAMNDDFTIIDPYDGMDAISHRMIATVGLASERFNEDALRILRAARFSSQLQFEVSEETRRAMAEHAENLRHVAVERSVTELTKLYLGMDPKRGKVLVVDTRLNKYLPFFDRVDDASFLRTDVRSLEDELALQIHLSPELAQSLSALKLSNAVKSYIGNIIRLLDMVDSASIRELAYGFDTGILANAISMIQANGWLETGDRRAHLQSALNMKPALPIADASEIDLDGHALMTLFNARGGRWIRTVLTAVEQEILYGRLENDRYKIIEWVKAHVEFEAGDIKITEK</sequence>
<feature type="domain" description="tRNA nucleotidyltransferase/poly(A) polymerase RNA and SrmB- binding" evidence="11">
    <location>
        <begin position="170"/>
        <end position="228"/>
    </location>
</feature>
<dbReference type="InterPro" id="IPR032810">
    <property type="entry name" value="CCA-adding_enz_C"/>
</dbReference>
<dbReference type="InterPro" id="IPR002646">
    <property type="entry name" value="PolA_pol_head_dom"/>
</dbReference>
<evidence type="ECO:0000259" key="11">
    <source>
        <dbReference type="Pfam" id="PF12627"/>
    </source>
</evidence>
<proteinExistence type="inferred from homology"/>
<dbReference type="SUPFAM" id="SSF81891">
    <property type="entry name" value="Poly A polymerase C-terminal region-like"/>
    <property type="match status" value="1"/>
</dbReference>
<comment type="similarity">
    <text evidence="9">Belongs to the tRNA nucleotidyltransferase/poly(A) polymerase family.</text>
</comment>
<dbReference type="Gene3D" id="1.10.3090.10">
    <property type="entry name" value="cca-adding enzyme, domain 2"/>
    <property type="match status" value="1"/>
</dbReference>
<keyword evidence="8 9" id="KW-0694">RNA-binding</keyword>
<evidence type="ECO:0000259" key="12">
    <source>
        <dbReference type="Pfam" id="PF13735"/>
    </source>
</evidence>
<evidence type="ECO:0000313" key="13">
    <source>
        <dbReference type="EMBL" id="TVT29552.1"/>
    </source>
</evidence>
<evidence type="ECO:0000256" key="3">
    <source>
        <dbReference type="ARBA" id="ARBA00022694"/>
    </source>
</evidence>
<comment type="cofactor">
    <cofactor evidence="1">
        <name>Mg(2+)</name>
        <dbReference type="ChEBI" id="CHEBI:18420"/>
    </cofactor>
</comment>
<dbReference type="NCBIfam" id="NF009814">
    <property type="entry name" value="PRK13299.1"/>
    <property type="match status" value="1"/>
</dbReference>
<protein>
    <submittedName>
        <fullName evidence="13">CCA tRNA nucleotidyltransferase</fullName>
        <ecNumber evidence="13">2.7.7.72</ecNumber>
    </submittedName>
</protein>
<name>A0A558AZ58_9STAP</name>
<gene>
    <name evidence="13" type="ORF">FO441_04515</name>
</gene>
<dbReference type="CDD" id="cd05398">
    <property type="entry name" value="NT_ClassII-CCAase"/>
    <property type="match status" value="1"/>
</dbReference>
<feature type="domain" description="Poly A polymerase head" evidence="10">
    <location>
        <begin position="23"/>
        <end position="141"/>
    </location>
</feature>
<keyword evidence="4 13" id="KW-0548">Nucleotidyltransferase</keyword>
<dbReference type="RefSeq" id="WP_145286383.1">
    <property type="nucleotide sequence ID" value="NZ_VMSJ01000001.1"/>
</dbReference>
<evidence type="ECO:0000256" key="2">
    <source>
        <dbReference type="ARBA" id="ARBA00022679"/>
    </source>
</evidence>
<dbReference type="Pfam" id="PF12627">
    <property type="entry name" value="PolyA_pol_RNAbd"/>
    <property type="match status" value="1"/>
</dbReference>
<comment type="caution">
    <text evidence="13">The sequence shown here is derived from an EMBL/GenBank/DDBJ whole genome shotgun (WGS) entry which is preliminary data.</text>
</comment>
<dbReference type="GO" id="GO:0000166">
    <property type="term" value="F:nucleotide binding"/>
    <property type="evidence" value="ECO:0007669"/>
    <property type="project" value="UniProtKB-KW"/>
</dbReference>
<dbReference type="EMBL" id="VMSJ01000001">
    <property type="protein sequence ID" value="TVT29552.1"/>
    <property type="molecule type" value="Genomic_DNA"/>
</dbReference>
<evidence type="ECO:0000256" key="7">
    <source>
        <dbReference type="ARBA" id="ARBA00022842"/>
    </source>
</evidence>
<dbReference type="GO" id="GO:0004810">
    <property type="term" value="F:CCA tRNA nucleotidyltransferase activity"/>
    <property type="evidence" value="ECO:0007669"/>
    <property type="project" value="UniProtKB-EC"/>
</dbReference>
<keyword evidence="5" id="KW-0479">Metal-binding</keyword>
<organism evidence="13 14">
    <name type="scientific">Salinicoccus cyprini</name>
    <dbReference type="NCBI Taxonomy" id="2493691"/>
    <lineage>
        <taxon>Bacteria</taxon>
        <taxon>Bacillati</taxon>
        <taxon>Bacillota</taxon>
        <taxon>Bacilli</taxon>
        <taxon>Bacillales</taxon>
        <taxon>Staphylococcaceae</taxon>
        <taxon>Salinicoccus</taxon>
    </lineage>
</organism>
<evidence type="ECO:0000256" key="8">
    <source>
        <dbReference type="ARBA" id="ARBA00022884"/>
    </source>
</evidence>
<dbReference type="InterPro" id="IPR050264">
    <property type="entry name" value="Bact_CCA-adding_enz_type3_sf"/>
</dbReference>
<dbReference type="GO" id="GO:0046872">
    <property type="term" value="F:metal ion binding"/>
    <property type="evidence" value="ECO:0007669"/>
    <property type="project" value="UniProtKB-KW"/>
</dbReference>
<keyword evidence="14" id="KW-1185">Reference proteome</keyword>
<dbReference type="Pfam" id="PF01743">
    <property type="entry name" value="PolyA_pol"/>
    <property type="match status" value="1"/>
</dbReference>
<reference evidence="13 14" key="1">
    <citation type="submission" date="2019-07" db="EMBL/GenBank/DDBJ databases">
        <title>Salinicoccus cyprini sp. nov., isolated from gastro-intestinal tract of mirror carp, Cyprinus carpio var. specularis, collected from Gobind Sagar Reservoir, Himachal Pradesh, India.</title>
        <authorList>
            <person name="Talwar C."/>
            <person name="Singh A.K."/>
            <person name="Lal R."/>
            <person name="Negi R.K."/>
        </authorList>
    </citation>
    <scope>NUCLEOTIDE SEQUENCE [LARGE SCALE GENOMIC DNA]</scope>
    <source>
        <strain evidence="13 14">CT19</strain>
    </source>
</reference>
<dbReference type="GO" id="GO:0000049">
    <property type="term" value="F:tRNA binding"/>
    <property type="evidence" value="ECO:0007669"/>
    <property type="project" value="TreeGrafter"/>
</dbReference>
<dbReference type="Pfam" id="PF13735">
    <property type="entry name" value="tRNA_NucTran2_2"/>
    <property type="match status" value="1"/>
</dbReference>
<keyword evidence="3" id="KW-0819">tRNA processing</keyword>
<dbReference type="InterPro" id="IPR032828">
    <property type="entry name" value="PolyA_RNA-bd"/>
</dbReference>
<feature type="domain" description="CCA-adding enzyme C-terminal" evidence="12">
    <location>
        <begin position="251"/>
        <end position="387"/>
    </location>
</feature>
<accession>A0A558AZ58</accession>
<keyword evidence="6" id="KW-0547">Nucleotide-binding</keyword>
<dbReference type="OrthoDB" id="9805698at2"/>
<keyword evidence="2 9" id="KW-0808">Transferase</keyword>